<comment type="caution">
    <text evidence="2">The sequence shown here is derived from an EMBL/GenBank/DDBJ whole genome shotgun (WGS) entry which is preliminary data.</text>
</comment>
<organism evidence="2 3">
    <name type="scientific">Perkinsus olseni</name>
    <name type="common">Perkinsus atlanticus</name>
    <dbReference type="NCBI Taxonomy" id="32597"/>
    <lineage>
        <taxon>Eukaryota</taxon>
        <taxon>Sar</taxon>
        <taxon>Alveolata</taxon>
        <taxon>Perkinsozoa</taxon>
        <taxon>Perkinsea</taxon>
        <taxon>Perkinsida</taxon>
        <taxon>Perkinsidae</taxon>
        <taxon>Perkinsus</taxon>
    </lineage>
</organism>
<sequence length="183" mass="19772">GLLKFLSITTNWDVVTVATAAVANDLFLSIATMELRKEGESPHRESVSMVIQLPQSSDPVCFLYPVQCDRVNDYEIGSSVLQGKRGAVEAELELNERFLSTISFPVSRGPCNRLVSEDSDLHVRNCGNFMTAGGCSATEKVAQQEALGFPIPVTNVDKESSESPLSEDLTRTTMGGKQGLDAS</sequence>
<reference evidence="2 3" key="1">
    <citation type="submission" date="2020-04" db="EMBL/GenBank/DDBJ databases">
        <title>Perkinsus olseni comparative genomics.</title>
        <authorList>
            <person name="Bogema D.R."/>
        </authorList>
    </citation>
    <scope>NUCLEOTIDE SEQUENCE [LARGE SCALE GENOMIC DNA]</scope>
    <source>
        <strain evidence="2">ATCC PRA-205</strain>
    </source>
</reference>
<dbReference type="EMBL" id="JABANM010002583">
    <property type="protein sequence ID" value="KAF4752328.1"/>
    <property type="molecule type" value="Genomic_DNA"/>
</dbReference>
<protein>
    <submittedName>
        <fullName evidence="2">Uncharacterized protein</fullName>
    </submittedName>
</protein>
<dbReference type="Proteomes" id="UP000574390">
    <property type="component" value="Unassembled WGS sequence"/>
</dbReference>
<feature type="non-terminal residue" evidence="2">
    <location>
        <position position="183"/>
    </location>
</feature>
<evidence type="ECO:0000313" key="3">
    <source>
        <dbReference type="Proteomes" id="UP000574390"/>
    </source>
</evidence>
<evidence type="ECO:0000313" key="2">
    <source>
        <dbReference type="EMBL" id="KAF4752328.1"/>
    </source>
</evidence>
<name>A0A7J6U4E5_PEROL</name>
<gene>
    <name evidence="2" type="ORF">FOZ62_004171</name>
</gene>
<dbReference type="AlphaFoldDB" id="A0A7J6U4E5"/>
<accession>A0A7J6U4E5</accession>
<evidence type="ECO:0000256" key="1">
    <source>
        <dbReference type="SAM" id="MobiDB-lite"/>
    </source>
</evidence>
<proteinExistence type="predicted"/>
<feature type="region of interest" description="Disordered" evidence="1">
    <location>
        <begin position="154"/>
        <end position="183"/>
    </location>
</feature>